<dbReference type="PANTHER" id="PTHR47584">
    <property type="match status" value="1"/>
</dbReference>
<evidence type="ECO:0000313" key="4">
    <source>
        <dbReference type="EMBL" id="KAG8364685.1"/>
    </source>
</evidence>
<feature type="compositionally biased region" description="Polar residues" evidence="1">
    <location>
        <begin position="195"/>
        <end position="204"/>
    </location>
</feature>
<dbReference type="InterPro" id="IPR024752">
    <property type="entry name" value="Myb/SANT-like_dom"/>
</dbReference>
<organism evidence="4 5">
    <name type="scientific">Buddleja alternifolia</name>
    <dbReference type="NCBI Taxonomy" id="168488"/>
    <lineage>
        <taxon>Eukaryota</taxon>
        <taxon>Viridiplantae</taxon>
        <taxon>Streptophyta</taxon>
        <taxon>Embryophyta</taxon>
        <taxon>Tracheophyta</taxon>
        <taxon>Spermatophyta</taxon>
        <taxon>Magnoliopsida</taxon>
        <taxon>eudicotyledons</taxon>
        <taxon>Gunneridae</taxon>
        <taxon>Pentapetalae</taxon>
        <taxon>asterids</taxon>
        <taxon>lamiids</taxon>
        <taxon>Lamiales</taxon>
        <taxon>Scrophulariaceae</taxon>
        <taxon>Buddlejeae</taxon>
        <taxon>Buddleja</taxon>
    </lineage>
</organism>
<dbReference type="Pfam" id="PF26138">
    <property type="entry name" value="DUF8040"/>
    <property type="match status" value="1"/>
</dbReference>
<evidence type="ECO:0000313" key="5">
    <source>
        <dbReference type="Proteomes" id="UP000826271"/>
    </source>
</evidence>
<dbReference type="PANTHER" id="PTHR47584:SF14">
    <property type="entry name" value="L10-INTERACTING MYB DOMAIN-CONTAINING PROTEIN-LIKE"/>
    <property type="match status" value="1"/>
</dbReference>
<comment type="caution">
    <text evidence="4">The sequence shown here is derived from an EMBL/GenBank/DDBJ whole genome shotgun (WGS) entry which is preliminary data.</text>
</comment>
<keyword evidence="5" id="KW-1185">Reference proteome</keyword>
<reference evidence="4" key="1">
    <citation type="submission" date="2019-10" db="EMBL/GenBank/DDBJ databases">
        <authorList>
            <person name="Zhang R."/>
            <person name="Pan Y."/>
            <person name="Wang J."/>
            <person name="Ma R."/>
            <person name="Yu S."/>
        </authorList>
    </citation>
    <scope>NUCLEOTIDE SEQUENCE</scope>
    <source>
        <strain evidence="4">LA-IB0</strain>
        <tissue evidence="4">Leaf</tissue>
    </source>
</reference>
<gene>
    <name evidence="4" type="ORF">BUALT_Bualt18G0024200</name>
</gene>
<dbReference type="InterPro" id="IPR045026">
    <property type="entry name" value="LIMYB"/>
</dbReference>
<feature type="domain" description="DUF8040" evidence="3">
    <location>
        <begin position="249"/>
        <end position="325"/>
    </location>
</feature>
<sequence length="337" mass="38342">MPRGKGKNKEVDDSKSKRNRADIAKWLAPSERLFIEICYEQFIQGQLLSPTFSNYVWRQICDRLNQAIAPFYTYTPLQLQGKWNSCKLVWKMFHGWMTTHTGLGWDPERNTVTGPDDVLASLASSPKDGDRIIETGLQCYDMCTEMFRTTVATVAMARSSTQFALENEEKDTGTHGSSGRSRVHGRSFSEDVSMGCNSGGTSTENDSRSSEGTPGTPGSDILDGQADYFFLIQILGPEMCKEHRSRHSSGLQGMDWVEEILNGDDQRFYNQLRMTKPTFMAHCFELTGRGLLTYGNSALVSVYEEVMLFMRIIEMHHHHRDSMERVFNTRRRLLIIT</sequence>
<accession>A0AAV6W7N9</accession>
<dbReference type="AlphaFoldDB" id="A0AAV6W7N9"/>
<evidence type="ECO:0000259" key="2">
    <source>
        <dbReference type="Pfam" id="PF12776"/>
    </source>
</evidence>
<protein>
    <recommendedName>
        <fullName evidence="6">Myb/SANT-like domain-containing protein</fullName>
    </recommendedName>
</protein>
<dbReference type="Proteomes" id="UP000826271">
    <property type="component" value="Unassembled WGS sequence"/>
</dbReference>
<proteinExistence type="predicted"/>
<dbReference type="InterPro" id="IPR058353">
    <property type="entry name" value="DUF8040"/>
</dbReference>
<name>A0AAV6W7N9_9LAMI</name>
<feature type="region of interest" description="Disordered" evidence="1">
    <location>
        <begin position="165"/>
        <end position="221"/>
    </location>
</feature>
<feature type="domain" description="Myb/SANT-like" evidence="2">
    <location>
        <begin position="25"/>
        <end position="118"/>
    </location>
</feature>
<evidence type="ECO:0000256" key="1">
    <source>
        <dbReference type="SAM" id="MobiDB-lite"/>
    </source>
</evidence>
<evidence type="ECO:0000259" key="3">
    <source>
        <dbReference type="Pfam" id="PF26138"/>
    </source>
</evidence>
<dbReference type="EMBL" id="WHWC01000018">
    <property type="protein sequence ID" value="KAG8364685.1"/>
    <property type="molecule type" value="Genomic_DNA"/>
</dbReference>
<evidence type="ECO:0008006" key="6">
    <source>
        <dbReference type="Google" id="ProtNLM"/>
    </source>
</evidence>
<dbReference type="Pfam" id="PF12776">
    <property type="entry name" value="Myb_DNA-bind_3"/>
    <property type="match status" value="1"/>
</dbReference>